<evidence type="ECO:0000313" key="10">
    <source>
        <dbReference type="EMBL" id="CAH0522090.1"/>
    </source>
</evidence>
<evidence type="ECO:0000256" key="4">
    <source>
        <dbReference type="ARBA" id="ARBA00022801"/>
    </source>
</evidence>
<protein>
    <submittedName>
        <fullName evidence="10">Uncharacterized protein</fullName>
    </submittedName>
</protein>
<evidence type="ECO:0000256" key="5">
    <source>
        <dbReference type="ARBA" id="ARBA00022842"/>
    </source>
</evidence>
<keyword evidence="5" id="KW-0460">Magnesium</keyword>
<evidence type="ECO:0000256" key="3">
    <source>
        <dbReference type="ARBA" id="ARBA00022759"/>
    </source>
</evidence>
<sequence length="93" mass="10454">MARSMVFVSRLPLGFWGDAVEYAAYILNRIPTRANKERTSAIEILTKHAPNIWYIVVFGSICSVYRDPRKDSLKQRSAVGVIIIGISTKQKGL</sequence>
<organism evidence="10 11">
    <name type="scientific">Peronospora belbahrii</name>
    <dbReference type="NCBI Taxonomy" id="622444"/>
    <lineage>
        <taxon>Eukaryota</taxon>
        <taxon>Sar</taxon>
        <taxon>Stramenopiles</taxon>
        <taxon>Oomycota</taxon>
        <taxon>Peronosporomycetes</taxon>
        <taxon>Peronosporales</taxon>
        <taxon>Peronosporaceae</taxon>
        <taxon>Peronospora</taxon>
    </lineage>
</organism>
<name>A0ABN8D9P9_9STRA</name>
<evidence type="ECO:0000256" key="9">
    <source>
        <dbReference type="ARBA" id="ARBA00023172"/>
    </source>
</evidence>
<evidence type="ECO:0000256" key="6">
    <source>
        <dbReference type="ARBA" id="ARBA00022908"/>
    </source>
</evidence>
<dbReference type="EMBL" id="CAKLCB010000387">
    <property type="protein sequence ID" value="CAH0522090.1"/>
    <property type="molecule type" value="Genomic_DNA"/>
</dbReference>
<dbReference type="PANTHER" id="PTHR42648">
    <property type="entry name" value="TRANSPOSASE, PUTATIVE-RELATED"/>
    <property type="match status" value="1"/>
</dbReference>
<accession>A0ABN8D9P9</accession>
<keyword evidence="8" id="KW-0239">DNA-directed DNA polymerase</keyword>
<evidence type="ECO:0000256" key="1">
    <source>
        <dbReference type="ARBA" id="ARBA00022722"/>
    </source>
</evidence>
<keyword evidence="8" id="KW-0808">Transferase</keyword>
<keyword evidence="1" id="KW-0540">Nuclease</keyword>
<proteinExistence type="predicted"/>
<reference evidence="10 11" key="1">
    <citation type="submission" date="2021-11" db="EMBL/GenBank/DDBJ databases">
        <authorList>
            <person name="Islam A."/>
            <person name="Islam S."/>
            <person name="Flora M.S."/>
            <person name="Rahman M."/>
            <person name="Ziaur R.M."/>
            <person name="Epstein J.H."/>
            <person name="Hassan M."/>
            <person name="Klassen M."/>
            <person name="Woodard K."/>
            <person name="Webb A."/>
            <person name="Webby R.J."/>
            <person name="El Zowalaty M.E."/>
        </authorList>
    </citation>
    <scope>NUCLEOTIDE SEQUENCE [LARGE SCALE GENOMIC DNA]</scope>
    <source>
        <strain evidence="10">Pbs1</strain>
    </source>
</reference>
<dbReference type="InterPro" id="IPR039537">
    <property type="entry name" value="Retrotran_Ty1/copia-like"/>
</dbReference>
<keyword evidence="8" id="KW-0548">Nucleotidyltransferase</keyword>
<comment type="caution">
    <text evidence="10">The sequence shown here is derived from an EMBL/GenBank/DDBJ whole genome shotgun (WGS) entry which is preliminary data.</text>
</comment>
<keyword evidence="11" id="KW-1185">Reference proteome</keyword>
<dbReference type="Proteomes" id="UP001158986">
    <property type="component" value="Unassembled WGS sequence"/>
</dbReference>
<keyword evidence="3" id="KW-0255">Endonuclease</keyword>
<dbReference type="PANTHER" id="PTHR42648:SF11">
    <property type="entry name" value="TRANSPOSON TY4-P GAG-POL POLYPROTEIN"/>
    <property type="match status" value="1"/>
</dbReference>
<keyword evidence="2" id="KW-0479">Metal-binding</keyword>
<keyword evidence="4" id="KW-0378">Hydrolase</keyword>
<evidence type="ECO:0000256" key="7">
    <source>
        <dbReference type="ARBA" id="ARBA00022918"/>
    </source>
</evidence>
<gene>
    <name evidence="10" type="ORF">PBS001_LOCUS8527</name>
</gene>
<keyword evidence="9" id="KW-0233">DNA recombination</keyword>
<evidence type="ECO:0000313" key="11">
    <source>
        <dbReference type="Proteomes" id="UP001158986"/>
    </source>
</evidence>
<keyword evidence="6" id="KW-0229">DNA integration</keyword>
<evidence type="ECO:0000256" key="2">
    <source>
        <dbReference type="ARBA" id="ARBA00022723"/>
    </source>
</evidence>
<keyword evidence="7" id="KW-0695">RNA-directed DNA polymerase</keyword>
<evidence type="ECO:0000256" key="8">
    <source>
        <dbReference type="ARBA" id="ARBA00022932"/>
    </source>
</evidence>